<dbReference type="PROSITE" id="PS50305">
    <property type="entry name" value="SIRTUIN"/>
    <property type="match status" value="1"/>
</dbReference>
<proteinExistence type="inferred from homology"/>
<dbReference type="InterPro" id="IPR029035">
    <property type="entry name" value="DHS-like_NAD/FAD-binding_dom"/>
</dbReference>
<feature type="binding site" evidence="5">
    <location>
        <position position="282"/>
    </location>
    <ligand>
        <name>NAD(+)</name>
        <dbReference type="ChEBI" id="CHEBI:57540"/>
    </ligand>
</feature>
<feature type="binding site" evidence="5">
    <location>
        <begin position="119"/>
        <end position="122"/>
    </location>
    <ligand>
        <name>NAD(+)</name>
        <dbReference type="ChEBI" id="CHEBI:57540"/>
    </ligand>
</feature>
<evidence type="ECO:0000259" key="7">
    <source>
        <dbReference type="PROSITE" id="PS50305"/>
    </source>
</evidence>
<evidence type="ECO:0000256" key="5">
    <source>
        <dbReference type="HAMAP-Rule" id="MF_03161"/>
    </source>
</evidence>
<reference evidence="8 9" key="1">
    <citation type="submission" date="2019-10" db="EMBL/GenBank/DDBJ databases">
        <title>Assembly and Annotation for the nematode Trichostrongylus colubriformis.</title>
        <authorList>
            <person name="Martin J."/>
        </authorList>
    </citation>
    <scope>NUCLEOTIDE SEQUENCE [LARGE SCALE GENOMIC DNA]</scope>
    <source>
        <strain evidence="8">G859</strain>
        <tissue evidence="8">Whole worm</tissue>
    </source>
</reference>
<dbReference type="InterPro" id="IPR050134">
    <property type="entry name" value="NAD-dep_sirtuin_deacylases"/>
</dbReference>
<comment type="similarity">
    <text evidence="5">Belongs to the sirtuin family. Class II subfamily.</text>
</comment>
<comment type="catalytic activity">
    <reaction evidence="5">
        <text>N(6)-acetyl-L-lysyl-[protein] + NAD(+) + H2O = 2''-O-acetyl-ADP-D-ribose + nicotinamide + L-lysyl-[protein]</text>
        <dbReference type="Rhea" id="RHEA:43636"/>
        <dbReference type="Rhea" id="RHEA-COMP:9752"/>
        <dbReference type="Rhea" id="RHEA-COMP:10731"/>
        <dbReference type="ChEBI" id="CHEBI:15377"/>
        <dbReference type="ChEBI" id="CHEBI:17154"/>
        <dbReference type="ChEBI" id="CHEBI:29969"/>
        <dbReference type="ChEBI" id="CHEBI:57540"/>
        <dbReference type="ChEBI" id="CHEBI:61930"/>
        <dbReference type="ChEBI" id="CHEBI:83767"/>
        <dbReference type="EC" id="2.3.1.286"/>
    </reaction>
</comment>
<dbReference type="InterPro" id="IPR003000">
    <property type="entry name" value="Sirtuin"/>
</dbReference>
<evidence type="ECO:0000313" key="9">
    <source>
        <dbReference type="Proteomes" id="UP001331761"/>
    </source>
</evidence>
<feature type="binding site" evidence="5 6">
    <location>
        <position position="198"/>
    </location>
    <ligand>
        <name>Zn(2+)</name>
        <dbReference type="ChEBI" id="CHEBI:29105"/>
    </ligand>
</feature>
<feature type="binding site" evidence="5 6">
    <location>
        <position position="201"/>
    </location>
    <ligand>
        <name>Zn(2+)</name>
        <dbReference type="ChEBI" id="CHEBI:29105"/>
    </ligand>
</feature>
<dbReference type="CDD" id="cd01409">
    <property type="entry name" value="SIRT4"/>
    <property type="match status" value="1"/>
</dbReference>
<keyword evidence="1 5" id="KW-0808">Transferase</keyword>
<keyword evidence="2 5" id="KW-0479">Metal-binding</keyword>
<dbReference type="Gene3D" id="3.30.1600.10">
    <property type="entry name" value="SIR2/SIRT2 'Small Domain"/>
    <property type="match status" value="1"/>
</dbReference>
<dbReference type="EC" id="2.3.1.-" evidence="5"/>
<dbReference type="AlphaFoldDB" id="A0AAN8F5Z7"/>
<dbReference type="Gene3D" id="3.40.50.1220">
    <property type="entry name" value="TPP-binding domain"/>
    <property type="match status" value="1"/>
</dbReference>
<dbReference type="InterPro" id="IPR026587">
    <property type="entry name" value="Sirtuin_class_II"/>
</dbReference>
<dbReference type="InterPro" id="IPR026591">
    <property type="entry name" value="Sirtuin_cat_small_dom_sf"/>
</dbReference>
<dbReference type="Pfam" id="PF02146">
    <property type="entry name" value="SIR2"/>
    <property type="match status" value="1"/>
</dbReference>
<dbReference type="InterPro" id="IPR026590">
    <property type="entry name" value="Ssirtuin_cat_dom"/>
</dbReference>
<keyword evidence="4 5" id="KW-0520">NAD</keyword>
<feature type="active site" description="Proton acceptor" evidence="5 6">
    <location>
        <position position="137"/>
    </location>
</feature>
<evidence type="ECO:0000256" key="6">
    <source>
        <dbReference type="PROSITE-ProRule" id="PRU00236"/>
    </source>
</evidence>
<feature type="binding site" evidence="5 6">
    <location>
        <position position="148"/>
    </location>
    <ligand>
        <name>Zn(2+)</name>
        <dbReference type="ChEBI" id="CHEBI:29105"/>
    </ligand>
</feature>
<comment type="caution">
    <text evidence="8">The sequence shown here is derived from an EMBL/GenBank/DDBJ whole genome shotgun (WGS) entry which is preliminary data.</text>
</comment>
<dbReference type="Proteomes" id="UP001331761">
    <property type="component" value="Unassembled WGS sequence"/>
</dbReference>
<gene>
    <name evidence="8" type="ORF">GCK32_015430</name>
</gene>
<dbReference type="GO" id="GO:0005759">
    <property type="term" value="C:mitochondrial matrix"/>
    <property type="evidence" value="ECO:0007669"/>
    <property type="project" value="UniProtKB-SubCell"/>
</dbReference>
<keyword evidence="3 5" id="KW-0862">Zinc</keyword>
<dbReference type="PANTHER" id="PTHR11085:SF10">
    <property type="entry name" value="NAD-DEPENDENT PROTEIN DEACYLASE SIRTUIN-5, MITOCHONDRIAL-RELATED"/>
    <property type="match status" value="1"/>
</dbReference>
<feature type="binding site" evidence="5 6">
    <location>
        <position position="145"/>
    </location>
    <ligand>
        <name>Zn(2+)</name>
        <dbReference type="ChEBI" id="CHEBI:29105"/>
    </ligand>
</feature>
<evidence type="ECO:0000256" key="1">
    <source>
        <dbReference type="ARBA" id="ARBA00022679"/>
    </source>
</evidence>
<dbReference type="GO" id="GO:0008270">
    <property type="term" value="F:zinc ion binding"/>
    <property type="evidence" value="ECO:0007669"/>
    <property type="project" value="UniProtKB-UniRule"/>
</dbReference>
<dbReference type="GO" id="GO:0070403">
    <property type="term" value="F:NAD+ binding"/>
    <property type="evidence" value="ECO:0007669"/>
    <property type="project" value="UniProtKB-UniRule"/>
</dbReference>
<comment type="cofactor">
    <cofactor evidence="5">
        <name>Zn(2+)</name>
        <dbReference type="ChEBI" id="CHEBI:29105"/>
    </cofactor>
    <text evidence="5">Binds 1 zinc ion per subunit.</text>
</comment>
<evidence type="ECO:0000256" key="3">
    <source>
        <dbReference type="ARBA" id="ARBA00022833"/>
    </source>
</evidence>
<organism evidence="8 9">
    <name type="scientific">Trichostrongylus colubriformis</name>
    <name type="common">Black scour worm</name>
    <dbReference type="NCBI Taxonomy" id="6319"/>
    <lineage>
        <taxon>Eukaryota</taxon>
        <taxon>Metazoa</taxon>
        <taxon>Ecdysozoa</taxon>
        <taxon>Nematoda</taxon>
        <taxon>Chromadorea</taxon>
        <taxon>Rhabditida</taxon>
        <taxon>Rhabditina</taxon>
        <taxon>Rhabditomorpha</taxon>
        <taxon>Strongyloidea</taxon>
        <taxon>Trichostrongylidae</taxon>
        <taxon>Trichostrongylus</taxon>
    </lineage>
</organism>
<dbReference type="PANTHER" id="PTHR11085">
    <property type="entry name" value="NAD-DEPENDENT PROTEIN DEACYLASE SIRTUIN-5, MITOCHONDRIAL-RELATED"/>
    <property type="match status" value="1"/>
</dbReference>
<evidence type="ECO:0000313" key="8">
    <source>
        <dbReference type="EMBL" id="KAK5969924.1"/>
    </source>
</evidence>
<accession>A0AAN8F5Z7</accession>
<feature type="binding site" evidence="5">
    <location>
        <begin position="238"/>
        <end position="240"/>
    </location>
    <ligand>
        <name>NAD(+)</name>
        <dbReference type="ChEBI" id="CHEBI:57540"/>
    </ligand>
</feature>
<keyword evidence="5" id="KW-0496">Mitochondrion</keyword>
<comment type="subcellular location">
    <subcellularLocation>
        <location evidence="5">Mitochondrion matrix</location>
    </subcellularLocation>
</comment>
<keyword evidence="9" id="KW-1185">Reference proteome</keyword>
<sequence length="289" mass="31968">MSSTLSRFVPAFQPPSSDLIKKFIDHVASIDRLLVLTGAGVSTESGIPDYRSKGIGLFERSNQRPITIQEFVSTESARKRYWSRNFLAWPNFSSAQCNAAHRAIASWERSNKFVWLITQNVDGLHAKAGSNLLTELHGCGLRVKCMDCGDLTKREDHQSRMEKLNAEWMKEHIAGEIRPDGDVDLPEGAHEGFVIPSCQKCGGILKTDVVFFGDNVGRDDVDLCYEKVEQCTGVLVLGSSLTVMSGFRFAYHASLMGKPVLIVNIGPTRADTFAEMRISAPVTEIVTKL</sequence>
<name>A0AAN8F5Z7_TRICO</name>
<feature type="binding site" evidence="5">
    <location>
        <begin position="264"/>
        <end position="266"/>
    </location>
    <ligand>
        <name>NAD(+)</name>
        <dbReference type="ChEBI" id="CHEBI:57540"/>
    </ligand>
</feature>
<evidence type="ECO:0000256" key="4">
    <source>
        <dbReference type="ARBA" id="ARBA00023027"/>
    </source>
</evidence>
<feature type="domain" description="Deacetylase sirtuin-type" evidence="7">
    <location>
        <begin position="13"/>
        <end position="289"/>
    </location>
</feature>
<feature type="binding site" evidence="5">
    <location>
        <begin position="38"/>
        <end position="58"/>
    </location>
    <ligand>
        <name>NAD(+)</name>
        <dbReference type="ChEBI" id="CHEBI:57540"/>
    </ligand>
</feature>
<comment type="function">
    <text evidence="5">NAD-dependent protein deacylase. Catalyzes the NAD-dependent hydrolysis of acyl groups from lysine residues.</text>
</comment>
<dbReference type="GO" id="GO:0017136">
    <property type="term" value="F:histone deacetylase activity, NAD-dependent"/>
    <property type="evidence" value="ECO:0007669"/>
    <property type="project" value="TreeGrafter"/>
</dbReference>
<evidence type="ECO:0000256" key="2">
    <source>
        <dbReference type="ARBA" id="ARBA00022723"/>
    </source>
</evidence>
<dbReference type="HAMAP" id="MF_01967">
    <property type="entry name" value="Sirtuin_ClassII"/>
    <property type="match status" value="1"/>
</dbReference>
<protein>
    <recommendedName>
        <fullName evidence="5">NAD-dependent protein deacylase</fullName>
        <ecNumber evidence="5">2.3.1.-</ecNumber>
    </recommendedName>
    <alternativeName>
        <fullName evidence="5">Regulatory protein SIR2 homolog</fullName>
    </alternativeName>
</protein>
<dbReference type="EMBL" id="WIXE01019576">
    <property type="protein sequence ID" value="KAK5969924.1"/>
    <property type="molecule type" value="Genomic_DNA"/>
</dbReference>
<dbReference type="SUPFAM" id="SSF52467">
    <property type="entry name" value="DHS-like NAD/FAD-binding domain"/>
    <property type="match status" value="1"/>
</dbReference>